<keyword evidence="3" id="KW-0012">Acyltransferase</keyword>
<keyword evidence="1" id="KW-0812">Transmembrane</keyword>
<dbReference type="PANTHER" id="PTHR36927:SF3">
    <property type="entry name" value="GLUCANS BIOSYNTHESIS PROTEIN C"/>
    <property type="match status" value="1"/>
</dbReference>
<dbReference type="InterPro" id="IPR002656">
    <property type="entry name" value="Acyl_transf_3_dom"/>
</dbReference>
<accession>A0ABT0YLS9</accession>
<dbReference type="GO" id="GO:0016746">
    <property type="term" value="F:acyltransferase activity"/>
    <property type="evidence" value="ECO:0007669"/>
    <property type="project" value="UniProtKB-KW"/>
</dbReference>
<feature type="transmembrane region" description="Helical" evidence="1">
    <location>
        <begin position="191"/>
        <end position="213"/>
    </location>
</feature>
<keyword evidence="1" id="KW-1133">Transmembrane helix</keyword>
<feature type="transmembrane region" description="Helical" evidence="1">
    <location>
        <begin position="93"/>
        <end position="111"/>
    </location>
</feature>
<feature type="transmembrane region" description="Helical" evidence="1">
    <location>
        <begin position="281"/>
        <end position="302"/>
    </location>
</feature>
<name>A0ABT0YLS9_9BURK</name>
<dbReference type="PANTHER" id="PTHR36927">
    <property type="entry name" value="BLR4337 PROTEIN"/>
    <property type="match status" value="1"/>
</dbReference>
<gene>
    <name evidence="3" type="ORF">M8A51_08740</name>
</gene>
<evidence type="ECO:0000259" key="2">
    <source>
        <dbReference type="Pfam" id="PF01757"/>
    </source>
</evidence>
<feature type="transmembrane region" description="Helical" evidence="1">
    <location>
        <begin position="60"/>
        <end position="81"/>
    </location>
</feature>
<feature type="transmembrane region" description="Helical" evidence="1">
    <location>
        <begin position="152"/>
        <end position="170"/>
    </location>
</feature>
<feature type="domain" description="Acyltransferase 3" evidence="2">
    <location>
        <begin position="13"/>
        <end position="366"/>
    </location>
</feature>
<sequence>MNTSAPTPARLFFLDWLRIAAFGLLVAYHVGMYYVRWDWHVKSPHAGPWLEPWMLLSSPWRLALLFLISGAATSLMLVRGPAPGWLGTRSKRLLLPLLCGMLLVVPPQPYFEVVHKFGYAGSYLDFLGLYFRGHDGFCGNDGECLILPTWNHLWFVAYLWVYTLALWVVVKRFPHALDAAAARAARLLHGPALLWAPIALLALWRVTLAPLFPSTHALVDDWFNHATYFGMFLLGAAFARWPDVWERLAALRRPALAIALLAWALLALRYTGWLAEPMPPWLWQARGAIFAVAQWCAMVALLGHARRHWDRDHAWRRYLTDAVFPVYVLHQTLIIVFTQVLAPRQWAPAVEGPVLVALTLACSFAGYEAVRRLAWLRPWFGLARAPRQPRGDAALTA</sequence>
<reference evidence="3" key="1">
    <citation type="submission" date="2022-05" db="EMBL/GenBank/DDBJ databases">
        <title>Schlegelella sp. nov., isolated from mangrove soil.</title>
        <authorList>
            <person name="Liu Y."/>
            <person name="Ge X."/>
            <person name="Liu W."/>
        </authorList>
    </citation>
    <scope>NUCLEOTIDE SEQUENCE</scope>
    <source>
        <strain evidence="3">S2-27</strain>
    </source>
</reference>
<keyword evidence="3" id="KW-0808">Transferase</keyword>
<evidence type="ECO:0000256" key="1">
    <source>
        <dbReference type="SAM" id="Phobius"/>
    </source>
</evidence>
<feature type="transmembrane region" description="Helical" evidence="1">
    <location>
        <begin position="322"/>
        <end position="342"/>
    </location>
</feature>
<feature type="transmembrane region" description="Helical" evidence="1">
    <location>
        <begin position="254"/>
        <end position="275"/>
    </location>
</feature>
<feature type="transmembrane region" description="Helical" evidence="1">
    <location>
        <begin position="12"/>
        <end position="35"/>
    </location>
</feature>
<dbReference type="InterPro" id="IPR050623">
    <property type="entry name" value="Glucan_succinyl_AcylTrfase"/>
</dbReference>
<keyword evidence="1" id="KW-0472">Membrane</keyword>
<feature type="transmembrane region" description="Helical" evidence="1">
    <location>
        <begin position="225"/>
        <end position="242"/>
    </location>
</feature>
<dbReference type="RefSeq" id="WP_251777818.1">
    <property type="nucleotide sequence ID" value="NZ_JAMKFE010000004.1"/>
</dbReference>
<keyword evidence="4" id="KW-1185">Reference proteome</keyword>
<dbReference type="EMBL" id="JAMKFE010000004">
    <property type="protein sequence ID" value="MCM5679618.1"/>
    <property type="molecule type" value="Genomic_DNA"/>
</dbReference>
<dbReference type="Proteomes" id="UP001165541">
    <property type="component" value="Unassembled WGS sequence"/>
</dbReference>
<feature type="transmembrane region" description="Helical" evidence="1">
    <location>
        <begin position="354"/>
        <end position="370"/>
    </location>
</feature>
<comment type="caution">
    <text evidence="3">The sequence shown here is derived from an EMBL/GenBank/DDBJ whole genome shotgun (WGS) entry which is preliminary data.</text>
</comment>
<dbReference type="Pfam" id="PF01757">
    <property type="entry name" value="Acyl_transf_3"/>
    <property type="match status" value="1"/>
</dbReference>
<protein>
    <submittedName>
        <fullName evidence="3">Acyltransferase family protein</fullName>
    </submittedName>
</protein>
<proteinExistence type="predicted"/>
<evidence type="ECO:0000313" key="3">
    <source>
        <dbReference type="EMBL" id="MCM5679618.1"/>
    </source>
</evidence>
<organism evidence="3 4">
    <name type="scientific">Caldimonas mangrovi</name>
    <dbReference type="NCBI Taxonomy" id="2944811"/>
    <lineage>
        <taxon>Bacteria</taxon>
        <taxon>Pseudomonadati</taxon>
        <taxon>Pseudomonadota</taxon>
        <taxon>Betaproteobacteria</taxon>
        <taxon>Burkholderiales</taxon>
        <taxon>Sphaerotilaceae</taxon>
        <taxon>Caldimonas</taxon>
    </lineage>
</organism>
<evidence type="ECO:0000313" key="4">
    <source>
        <dbReference type="Proteomes" id="UP001165541"/>
    </source>
</evidence>